<dbReference type="VEuPathDB" id="FungiDB:BO70DRAFT_286239"/>
<evidence type="ECO:0000259" key="15">
    <source>
        <dbReference type="Pfam" id="PF20696"/>
    </source>
</evidence>
<evidence type="ECO:0000313" key="16">
    <source>
        <dbReference type="EMBL" id="PWY88180.1"/>
    </source>
</evidence>
<sequence length="499" mass="55188">MCFRAYVEALRQDDDLVEINDEIDPYLEAGAIIRKVCETDNKAPLFNKLKGAEKGLFRILGAPNSLRADPKTRYGRLARHLALPPTASLKQILDLMDSGAHKKPIPPNIITDPQEALCQTNILHEGEFDLTKLPVPFLHQADGGNYIQTYGMHVITSPDGSWTNWSIARAMVHDKNHLTGLVIEPQHIWQMQQKWKAVGKDVPWSLCLGAPPAAIMAASMPIPDGVTEAGYIGAFTGNAIDVVKCISNDLYVPANAEIILEGTMSITETGPEGPFGEMHGYVYPGDTQPWPVYTVNKITYRDDAILPVSNCGRLTDETQTMIGPLAAAQIHQICKDAGLPVKEAMSPFESQVTWVVLQIDTIALAKLKTNSADFSKKIGDLIFKQKAGFTIHRLVLVGDDIDIYDWKDVIWAFCTRVRPGMDEYLYEDVPGFPLIPYMSHGNGPPNKGGKIVSDALMPEEYKTGIPGWQAADFKNSYPQAIQDKVNANWTQYGFRPDPN</sequence>
<comment type="similarity">
    <text evidence="12">Belongs to the UbiD family. UbiD-like/FDC subfamily.</text>
</comment>
<dbReference type="STRING" id="1448321.A0A317WV77"/>
<feature type="binding site" evidence="12">
    <location>
        <position position="228"/>
    </location>
    <ligand>
        <name>prenylated FMN</name>
        <dbReference type="ChEBI" id="CHEBI:87746"/>
    </ligand>
</feature>
<feature type="binding site" evidence="12">
    <location>
        <position position="187"/>
    </location>
    <ligand>
        <name>Mn(2+)</name>
        <dbReference type="ChEBI" id="CHEBI:29035"/>
    </ligand>
</feature>
<feature type="binding site" evidence="12">
    <location>
        <position position="164"/>
    </location>
    <ligand>
        <name>Mn(2+)</name>
        <dbReference type="ChEBI" id="CHEBI:29035"/>
    </ligand>
</feature>
<evidence type="ECO:0000256" key="1">
    <source>
        <dbReference type="ARBA" id="ARBA00001936"/>
    </source>
</evidence>
<dbReference type="NCBIfam" id="TIGR00148">
    <property type="entry name" value="UbiD family decarboxylase"/>
    <property type="match status" value="1"/>
</dbReference>
<comment type="function">
    <text evidence="12">Catalyzes the reversible decarboxylation of aromatic carboxylic acids like ferulic acid, p-coumaric acid or cinnamic acid, producing the corresponding vinyl derivatives 4-vinylphenol, 4-vinylguaiacol, and styrene, respectively, which play the role of aroma metabolites.</text>
</comment>
<evidence type="ECO:0000256" key="2">
    <source>
        <dbReference type="ARBA" id="ARBA00022490"/>
    </source>
</evidence>
<feature type="domain" description="3-octaprenyl-4-hydroxybenzoate carboxy-lyase-like C-terminal" evidence="15">
    <location>
        <begin position="320"/>
        <end position="455"/>
    </location>
</feature>
<dbReference type="InterPro" id="IPR048304">
    <property type="entry name" value="UbiD_Rift_dom"/>
</dbReference>
<comment type="subunit">
    <text evidence="12">Homodimer. May form higher order oligomers.</text>
</comment>
<dbReference type="InterPro" id="IPR032903">
    <property type="entry name" value="FDC-like"/>
</dbReference>
<dbReference type="Gene3D" id="3.40.1670.10">
    <property type="entry name" value="UbiD C-terminal domain-like"/>
    <property type="match status" value="1"/>
</dbReference>
<dbReference type="FunFam" id="3.40.1670.10:FF:000004">
    <property type="entry name" value="Ferulic acid decarboxylase 1"/>
    <property type="match status" value="1"/>
</dbReference>
<dbReference type="AlphaFoldDB" id="A0A317WV77"/>
<reference evidence="16 17" key="1">
    <citation type="submission" date="2016-12" db="EMBL/GenBank/DDBJ databases">
        <title>The genomes of Aspergillus section Nigri reveals drivers in fungal speciation.</title>
        <authorList>
            <consortium name="DOE Joint Genome Institute"/>
            <person name="Vesth T.C."/>
            <person name="Nybo J."/>
            <person name="Theobald S."/>
            <person name="Brandl J."/>
            <person name="Frisvad J.C."/>
            <person name="Nielsen K.F."/>
            <person name="Lyhne E.K."/>
            <person name="Kogle M.E."/>
            <person name="Kuo A."/>
            <person name="Riley R."/>
            <person name="Clum A."/>
            <person name="Nolan M."/>
            <person name="Lipzen A."/>
            <person name="Salamov A."/>
            <person name="Henrissat B."/>
            <person name="Wiebenga A."/>
            <person name="De Vries R.P."/>
            <person name="Grigoriev I.V."/>
            <person name="Mortensen U.H."/>
            <person name="Andersen M.R."/>
            <person name="Baker S.E."/>
        </authorList>
    </citation>
    <scope>NUCLEOTIDE SEQUENCE [LARGE SCALE GENOMIC DNA]</scope>
    <source>
        <strain evidence="16 17">CBS 117.55</strain>
    </source>
</reference>
<evidence type="ECO:0000313" key="17">
    <source>
        <dbReference type="Proteomes" id="UP000247233"/>
    </source>
</evidence>
<feature type="domain" description="3-octaprenyl-4-hydroxybenzoate carboxy-lyase-like N-terminal" evidence="14">
    <location>
        <begin position="7"/>
        <end position="96"/>
    </location>
</feature>
<comment type="catalytic activity">
    <reaction evidence="12">
        <text>(E)-4-coumarate + H(+) = 4-vinylphenol + CO2</text>
        <dbReference type="Rhea" id="RHEA:33227"/>
        <dbReference type="ChEBI" id="CHEBI:1883"/>
        <dbReference type="ChEBI" id="CHEBI:12876"/>
        <dbReference type="ChEBI" id="CHEBI:15378"/>
        <dbReference type="ChEBI" id="CHEBI:16526"/>
        <dbReference type="EC" id="4.1.1.102"/>
    </reaction>
</comment>
<evidence type="ECO:0000259" key="13">
    <source>
        <dbReference type="Pfam" id="PF01977"/>
    </source>
</evidence>
<feature type="binding site" evidence="12">
    <location>
        <begin position="164"/>
        <end position="169"/>
    </location>
    <ligand>
        <name>prenylated FMN</name>
        <dbReference type="ChEBI" id="CHEBI:87746"/>
    </ligand>
</feature>
<keyword evidence="4" id="KW-0288">FMN</keyword>
<evidence type="ECO:0000256" key="5">
    <source>
        <dbReference type="ARBA" id="ARBA00022723"/>
    </source>
</evidence>
<keyword evidence="2 12" id="KW-0963">Cytoplasm</keyword>
<gene>
    <name evidence="12" type="primary">FDC1</name>
    <name evidence="16" type="ORF">BO70DRAFT_286239</name>
</gene>
<dbReference type="InterPro" id="IPR002830">
    <property type="entry name" value="UbiD"/>
</dbReference>
<keyword evidence="17" id="KW-1185">Reference proteome</keyword>
<evidence type="ECO:0000256" key="11">
    <source>
        <dbReference type="ARBA" id="ARBA00072003"/>
    </source>
</evidence>
<dbReference type="GO" id="GO:0033494">
    <property type="term" value="P:ferulate metabolic process"/>
    <property type="evidence" value="ECO:0007669"/>
    <property type="project" value="UniProtKB-UniRule"/>
</dbReference>
<feature type="binding site" evidence="12">
    <location>
        <position position="386"/>
    </location>
    <ligand>
        <name>prenylated FMN</name>
        <dbReference type="ChEBI" id="CHEBI:87746"/>
    </ligand>
</feature>
<protein>
    <recommendedName>
        <fullName evidence="11 12">Ferulic acid decarboxylase 1</fullName>
        <ecNumber evidence="10 12">4.1.1.102</ecNumber>
    </recommendedName>
    <alternativeName>
        <fullName evidence="12">Phenacrylate decarboxylase</fullName>
    </alternativeName>
</protein>
<dbReference type="Gene3D" id="1.20.5.4570">
    <property type="match status" value="1"/>
</dbReference>
<comment type="subcellular location">
    <subcellularLocation>
        <location evidence="12">Cytoplasm</location>
    </subcellularLocation>
</comment>
<evidence type="ECO:0000256" key="4">
    <source>
        <dbReference type="ARBA" id="ARBA00022643"/>
    </source>
</evidence>
<dbReference type="Proteomes" id="UP000247233">
    <property type="component" value="Unassembled WGS sequence"/>
</dbReference>
<keyword evidence="5 12" id="KW-0479">Metal-binding</keyword>
<dbReference type="PANTHER" id="PTHR30108">
    <property type="entry name" value="3-OCTAPRENYL-4-HYDROXYBENZOATE CARBOXY-LYASE-RELATED"/>
    <property type="match status" value="1"/>
</dbReference>
<proteinExistence type="inferred from homology"/>
<comment type="caution">
    <text evidence="16">The sequence shown here is derived from an EMBL/GenBank/DDBJ whole genome shotgun (WGS) entry which is preliminary data.</text>
</comment>
<dbReference type="SUPFAM" id="SSF143968">
    <property type="entry name" value="UbiD C-terminal domain-like"/>
    <property type="match status" value="1"/>
</dbReference>
<feature type="active site" description="Proton donor" evidence="12">
    <location>
        <position position="277"/>
    </location>
</feature>
<accession>A0A317WV77</accession>
<dbReference type="EMBL" id="MSFL01000005">
    <property type="protein sequence ID" value="PWY88180.1"/>
    <property type="molecule type" value="Genomic_DNA"/>
</dbReference>
<organism evidence="16 17">
    <name type="scientific">Aspergillus heteromorphus CBS 117.55</name>
    <dbReference type="NCBI Taxonomy" id="1448321"/>
    <lineage>
        <taxon>Eukaryota</taxon>
        <taxon>Fungi</taxon>
        <taxon>Dikarya</taxon>
        <taxon>Ascomycota</taxon>
        <taxon>Pezizomycotina</taxon>
        <taxon>Eurotiomycetes</taxon>
        <taxon>Eurotiomycetidae</taxon>
        <taxon>Eurotiales</taxon>
        <taxon>Aspergillaceae</taxon>
        <taxon>Aspergillus</taxon>
        <taxon>Aspergillus subgen. Circumdati</taxon>
    </lineage>
</organism>
<name>A0A317WV77_9EURO</name>
<keyword evidence="6 12" id="KW-0210">Decarboxylase</keyword>
<dbReference type="GO" id="GO:0016831">
    <property type="term" value="F:carboxy-lyase activity"/>
    <property type="evidence" value="ECO:0007669"/>
    <property type="project" value="UniProtKB-UniRule"/>
</dbReference>
<evidence type="ECO:0000259" key="14">
    <source>
        <dbReference type="Pfam" id="PF20695"/>
    </source>
</evidence>
<evidence type="ECO:0000256" key="12">
    <source>
        <dbReference type="HAMAP-Rule" id="MF_03196"/>
    </source>
</evidence>
<dbReference type="Pfam" id="PF20695">
    <property type="entry name" value="UbiD_N"/>
    <property type="match status" value="1"/>
</dbReference>
<keyword evidence="7 12" id="KW-0464">Manganese</keyword>
<dbReference type="PANTHER" id="PTHR30108:SF17">
    <property type="entry name" value="FERULIC ACID DECARBOXYLASE 1"/>
    <property type="match status" value="1"/>
</dbReference>
<dbReference type="EC" id="4.1.1.102" evidence="10 12"/>
<comment type="catalytic activity">
    <reaction evidence="9 12">
        <text>(E)-cinnamate + H(+) = styrene + CO2</text>
        <dbReference type="Rhea" id="RHEA:46920"/>
        <dbReference type="ChEBI" id="CHEBI:15378"/>
        <dbReference type="ChEBI" id="CHEBI:15669"/>
        <dbReference type="ChEBI" id="CHEBI:16526"/>
        <dbReference type="ChEBI" id="CHEBI:27452"/>
        <dbReference type="EC" id="4.1.1.102"/>
    </reaction>
</comment>
<evidence type="ECO:0000256" key="8">
    <source>
        <dbReference type="ARBA" id="ARBA00023239"/>
    </source>
</evidence>
<dbReference type="Pfam" id="PF01977">
    <property type="entry name" value="UbiD"/>
    <property type="match status" value="1"/>
</dbReference>
<dbReference type="GO" id="GO:0005737">
    <property type="term" value="C:cytoplasm"/>
    <property type="evidence" value="ECO:0007669"/>
    <property type="project" value="UniProtKB-SubCell"/>
</dbReference>
<feature type="binding site" evidence="12">
    <location>
        <begin position="186"/>
        <end position="187"/>
    </location>
    <ligand>
        <name>prenylated FMN</name>
        <dbReference type="ChEBI" id="CHEBI:87746"/>
    </ligand>
</feature>
<dbReference type="InterPro" id="IPR049381">
    <property type="entry name" value="UbiD-like_C"/>
</dbReference>
<dbReference type="SUPFAM" id="SSF50475">
    <property type="entry name" value="FMN-binding split barrel"/>
    <property type="match status" value="1"/>
</dbReference>
<evidence type="ECO:0000256" key="7">
    <source>
        <dbReference type="ARBA" id="ARBA00023211"/>
    </source>
</evidence>
<dbReference type="InterPro" id="IPR049383">
    <property type="entry name" value="UbiD-like_N"/>
</dbReference>
<comment type="cofactor">
    <cofactor evidence="1 12">
        <name>Mn(2+)</name>
        <dbReference type="ChEBI" id="CHEBI:29035"/>
    </cofactor>
</comment>
<keyword evidence="8 12" id="KW-0456">Lyase</keyword>
<dbReference type="OrthoDB" id="4878259at2759"/>
<feature type="domain" description="3-octaprenyl-4-hydroxybenzoate carboxy-lyase-like Rift-related" evidence="13">
    <location>
        <begin position="114"/>
        <end position="313"/>
    </location>
</feature>
<dbReference type="GO" id="GO:0046872">
    <property type="term" value="F:metal ion binding"/>
    <property type="evidence" value="ECO:0007669"/>
    <property type="project" value="UniProtKB-KW"/>
</dbReference>
<feature type="binding site" evidence="12">
    <location>
        <position position="228"/>
    </location>
    <ligand>
        <name>Mn(2+)</name>
        <dbReference type="ChEBI" id="CHEBI:29035"/>
    </ligand>
</feature>
<evidence type="ECO:0000256" key="3">
    <source>
        <dbReference type="ARBA" id="ARBA00022630"/>
    </source>
</evidence>
<evidence type="ECO:0000256" key="10">
    <source>
        <dbReference type="ARBA" id="ARBA00066982"/>
    </source>
</evidence>
<comment type="cofactor">
    <cofactor evidence="12">
        <name>prenylated FMN</name>
        <dbReference type="ChEBI" id="CHEBI:87746"/>
    </cofactor>
    <text evidence="12">Binds 1 prenylated FMN per subunit.</text>
</comment>
<comment type="catalytic activity">
    <reaction evidence="12">
        <text>(E)-ferulate + H(+) = 2-methoxy-4-vinylphenol + CO2</text>
        <dbReference type="Rhea" id="RHEA:33807"/>
        <dbReference type="ChEBI" id="CHEBI:15378"/>
        <dbReference type="ChEBI" id="CHEBI:16526"/>
        <dbReference type="ChEBI" id="CHEBI:29749"/>
        <dbReference type="ChEBI" id="CHEBI:42438"/>
        <dbReference type="EC" id="4.1.1.102"/>
    </reaction>
</comment>
<dbReference type="GO" id="GO:0046281">
    <property type="term" value="P:cinnamic acid catabolic process"/>
    <property type="evidence" value="ECO:0007669"/>
    <property type="project" value="UniProtKB-UniRule"/>
</dbReference>
<evidence type="ECO:0000256" key="6">
    <source>
        <dbReference type="ARBA" id="ARBA00022793"/>
    </source>
</evidence>
<dbReference type="Pfam" id="PF20696">
    <property type="entry name" value="UbiD_C"/>
    <property type="match status" value="1"/>
</dbReference>
<dbReference type="HAMAP" id="MF_01983">
    <property type="entry name" value="UbiD_FDC"/>
    <property type="match status" value="1"/>
</dbReference>
<keyword evidence="3" id="KW-0285">Flavoprotein</keyword>
<evidence type="ECO:0000256" key="9">
    <source>
        <dbReference type="ARBA" id="ARBA00051594"/>
    </source>
</evidence>